<sequence length="205" mass="23692">MEQILSRYSKGLELENQAHPSEEHPTDAERRQQSPEVPTEVNALKDEYARLRLAYLRMNGKELDGLCFKELQQLENRLSEGILSVKDKKEQVLLEQLKRSRLLEQKAVLENETLRKQVEEFRQSKSPLLEFDPLERKFSFATPKADCRYPSCPSDDDDDDDEEDDDDHSDTSLHLGLSSDVRRRKRKLPKLESTCNDSGSQVASD</sequence>
<accession>A0ACC1X6Q3</accession>
<protein>
    <submittedName>
        <fullName evidence="1">Agamous-like MADS-box protein AGL18</fullName>
    </submittedName>
</protein>
<gene>
    <name evidence="1" type="ORF">OWV82_020025</name>
</gene>
<comment type="caution">
    <text evidence="1">The sequence shown here is derived from an EMBL/GenBank/DDBJ whole genome shotgun (WGS) entry which is preliminary data.</text>
</comment>
<keyword evidence="2" id="KW-1185">Reference proteome</keyword>
<reference evidence="1 2" key="1">
    <citation type="journal article" date="2023" name="Science">
        <title>Complex scaffold remodeling in plant triterpene biosynthesis.</title>
        <authorList>
            <person name="De La Pena R."/>
            <person name="Hodgson H."/>
            <person name="Liu J.C."/>
            <person name="Stephenson M.J."/>
            <person name="Martin A.C."/>
            <person name="Owen C."/>
            <person name="Harkess A."/>
            <person name="Leebens-Mack J."/>
            <person name="Jimenez L.E."/>
            <person name="Osbourn A."/>
            <person name="Sattely E.S."/>
        </authorList>
    </citation>
    <scope>NUCLEOTIDE SEQUENCE [LARGE SCALE GENOMIC DNA]</scope>
    <source>
        <strain evidence="2">cv. JPN11</strain>
        <tissue evidence="1">Leaf</tissue>
    </source>
</reference>
<dbReference type="EMBL" id="CM051404">
    <property type="protein sequence ID" value="KAJ4706369.1"/>
    <property type="molecule type" value="Genomic_DNA"/>
</dbReference>
<proteinExistence type="predicted"/>
<name>A0ACC1X6Q3_MELAZ</name>
<evidence type="ECO:0000313" key="2">
    <source>
        <dbReference type="Proteomes" id="UP001164539"/>
    </source>
</evidence>
<dbReference type="Proteomes" id="UP001164539">
    <property type="component" value="Chromosome 11"/>
</dbReference>
<evidence type="ECO:0000313" key="1">
    <source>
        <dbReference type="EMBL" id="KAJ4706369.1"/>
    </source>
</evidence>
<organism evidence="1 2">
    <name type="scientific">Melia azedarach</name>
    <name type="common">Chinaberry tree</name>
    <dbReference type="NCBI Taxonomy" id="155640"/>
    <lineage>
        <taxon>Eukaryota</taxon>
        <taxon>Viridiplantae</taxon>
        <taxon>Streptophyta</taxon>
        <taxon>Embryophyta</taxon>
        <taxon>Tracheophyta</taxon>
        <taxon>Spermatophyta</taxon>
        <taxon>Magnoliopsida</taxon>
        <taxon>eudicotyledons</taxon>
        <taxon>Gunneridae</taxon>
        <taxon>Pentapetalae</taxon>
        <taxon>rosids</taxon>
        <taxon>malvids</taxon>
        <taxon>Sapindales</taxon>
        <taxon>Meliaceae</taxon>
        <taxon>Melia</taxon>
    </lineage>
</organism>